<dbReference type="Pfam" id="PF00202">
    <property type="entry name" value="Aminotran_3"/>
    <property type="match status" value="1"/>
</dbReference>
<keyword evidence="2 6" id="KW-0032">Aminotransferase</keyword>
<dbReference type="EMBL" id="QKZV01000017">
    <property type="protein sequence ID" value="PZX59423.1"/>
    <property type="molecule type" value="Genomic_DNA"/>
</dbReference>
<gene>
    <name evidence="6" type="ORF">LX80_02835</name>
</gene>
<evidence type="ECO:0000256" key="1">
    <source>
        <dbReference type="ARBA" id="ARBA00001933"/>
    </source>
</evidence>
<comment type="cofactor">
    <cofactor evidence="1">
        <name>pyridoxal 5'-phosphate</name>
        <dbReference type="ChEBI" id="CHEBI:597326"/>
    </cofactor>
</comment>
<dbReference type="RefSeq" id="WP_111297306.1">
    <property type="nucleotide sequence ID" value="NZ_QKZV01000017.1"/>
</dbReference>
<dbReference type="CDD" id="cd00610">
    <property type="entry name" value="OAT_like"/>
    <property type="match status" value="1"/>
</dbReference>
<reference evidence="6 7" key="1">
    <citation type="submission" date="2018-06" db="EMBL/GenBank/DDBJ databases">
        <title>Genomic Encyclopedia of Archaeal and Bacterial Type Strains, Phase II (KMG-II): from individual species to whole genera.</title>
        <authorList>
            <person name="Goeker M."/>
        </authorList>
    </citation>
    <scope>NUCLEOTIDE SEQUENCE [LARGE SCALE GENOMIC DNA]</scope>
    <source>
        <strain evidence="6 7">DSM 23241</strain>
    </source>
</reference>
<dbReference type="Gene3D" id="3.90.1150.10">
    <property type="entry name" value="Aspartate Aminotransferase, domain 1"/>
    <property type="match status" value="1"/>
</dbReference>
<keyword evidence="7" id="KW-1185">Reference proteome</keyword>
<evidence type="ECO:0000256" key="2">
    <source>
        <dbReference type="ARBA" id="ARBA00022576"/>
    </source>
</evidence>
<name>A0A2W7RET4_9BACT</name>
<evidence type="ECO:0000256" key="4">
    <source>
        <dbReference type="ARBA" id="ARBA00022898"/>
    </source>
</evidence>
<dbReference type="InterPro" id="IPR015421">
    <property type="entry name" value="PyrdxlP-dep_Trfase_major"/>
</dbReference>
<proteinExistence type="inferred from homology"/>
<dbReference type="FunFam" id="3.40.640.10:FF:000004">
    <property type="entry name" value="Acetylornithine aminotransferase"/>
    <property type="match status" value="1"/>
</dbReference>
<dbReference type="OrthoDB" id="730777at2"/>
<evidence type="ECO:0000256" key="5">
    <source>
        <dbReference type="RuleBase" id="RU003560"/>
    </source>
</evidence>
<keyword evidence="3 6" id="KW-0808">Transferase</keyword>
<dbReference type="Gene3D" id="3.40.640.10">
    <property type="entry name" value="Type I PLP-dependent aspartate aminotransferase-like (Major domain)"/>
    <property type="match status" value="1"/>
</dbReference>
<dbReference type="PROSITE" id="PS00600">
    <property type="entry name" value="AA_TRANSFER_CLASS_3"/>
    <property type="match status" value="1"/>
</dbReference>
<dbReference type="GO" id="GO:0030170">
    <property type="term" value="F:pyridoxal phosphate binding"/>
    <property type="evidence" value="ECO:0007669"/>
    <property type="project" value="InterPro"/>
</dbReference>
<evidence type="ECO:0000313" key="7">
    <source>
        <dbReference type="Proteomes" id="UP000249720"/>
    </source>
</evidence>
<dbReference type="InterPro" id="IPR049704">
    <property type="entry name" value="Aminotrans_3_PPA_site"/>
</dbReference>
<dbReference type="InterPro" id="IPR050103">
    <property type="entry name" value="Class-III_PLP-dep_AT"/>
</dbReference>
<dbReference type="InterPro" id="IPR015424">
    <property type="entry name" value="PyrdxlP-dep_Trfase"/>
</dbReference>
<dbReference type="PIRSF" id="PIRSF000521">
    <property type="entry name" value="Transaminase_4ab_Lys_Orn"/>
    <property type="match status" value="1"/>
</dbReference>
<comment type="caution">
    <text evidence="6">The sequence shown here is derived from an EMBL/GenBank/DDBJ whole genome shotgun (WGS) entry which is preliminary data.</text>
</comment>
<dbReference type="AlphaFoldDB" id="A0A2W7RET4"/>
<dbReference type="InterPro" id="IPR015422">
    <property type="entry name" value="PyrdxlP-dep_Trfase_small"/>
</dbReference>
<dbReference type="GO" id="GO:0042802">
    <property type="term" value="F:identical protein binding"/>
    <property type="evidence" value="ECO:0007669"/>
    <property type="project" value="TreeGrafter"/>
</dbReference>
<accession>A0A2W7RET4</accession>
<protein>
    <submittedName>
        <fullName evidence="6">Acetylornithine/succinyldiaminopimelate/putresci ne aminotransferase</fullName>
    </submittedName>
</protein>
<dbReference type="InterPro" id="IPR005814">
    <property type="entry name" value="Aminotrans_3"/>
</dbReference>
<organism evidence="6 7">
    <name type="scientific">Hydrotalea sandarakina</name>
    <dbReference type="NCBI Taxonomy" id="1004304"/>
    <lineage>
        <taxon>Bacteria</taxon>
        <taxon>Pseudomonadati</taxon>
        <taxon>Bacteroidota</taxon>
        <taxon>Chitinophagia</taxon>
        <taxon>Chitinophagales</taxon>
        <taxon>Chitinophagaceae</taxon>
        <taxon>Hydrotalea</taxon>
    </lineage>
</organism>
<sequence>MNYRQLFLQHIAQTSPTPIGLHMQRAHGIYLFDVNGKEYIDGISGFSVANIGHSHPKVVNAVQQQASEYMHLIVYGEFIQQPQVAYAKLLTDHLPATLNCVYFTNSGAEAAEGAMKLAKRITGRTKIIAFHNAYHGSTQGALSIMGNEYWRNAYRPLLPEVYHYEYGSAEALQAIDAQTACVMVEMVQAEAGIVKTSNEWLHALREQCTAKGVLLIADEIQSGFGRTGTLWAFEQTGIVPDVLLLGKALGGGMPLGAFIASRKNMHALTHHPVLGHITTFGGHPVSCAAGKAALEVLLDQHWMKEVKEKETFLKEQLQHKAIKAIRSAGLWMAIEFDSFETNQKVIHHCIQQGLITDWFLFRPQAMRIAPPLCIQKKELKKMANIILQSIADAGIHA</sequence>
<dbReference type="GO" id="GO:0008483">
    <property type="term" value="F:transaminase activity"/>
    <property type="evidence" value="ECO:0007669"/>
    <property type="project" value="UniProtKB-KW"/>
</dbReference>
<dbReference type="PANTHER" id="PTHR11986:SF79">
    <property type="entry name" value="ACETYLORNITHINE AMINOTRANSFERASE, MITOCHONDRIAL"/>
    <property type="match status" value="1"/>
</dbReference>
<dbReference type="Proteomes" id="UP000249720">
    <property type="component" value="Unassembled WGS sequence"/>
</dbReference>
<dbReference type="SUPFAM" id="SSF53383">
    <property type="entry name" value="PLP-dependent transferases"/>
    <property type="match status" value="1"/>
</dbReference>
<dbReference type="PANTHER" id="PTHR11986">
    <property type="entry name" value="AMINOTRANSFERASE CLASS III"/>
    <property type="match status" value="1"/>
</dbReference>
<evidence type="ECO:0000256" key="3">
    <source>
        <dbReference type="ARBA" id="ARBA00022679"/>
    </source>
</evidence>
<comment type="similarity">
    <text evidence="5">Belongs to the class-III pyridoxal-phosphate-dependent aminotransferase family.</text>
</comment>
<keyword evidence="4 5" id="KW-0663">Pyridoxal phosphate</keyword>
<evidence type="ECO:0000313" key="6">
    <source>
        <dbReference type="EMBL" id="PZX59423.1"/>
    </source>
</evidence>